<feature type="domain" description="RING-type" evidence="10">
    <location>
        <begin position="692"/>
        <end position="733"/>
    </location>
</feature>
<accession>A0A7S2M083</accession>
<dbReference type="Pfam" id="PF00069">
    <property type="entry name" value="Pkinase"/>
    <property type="match status" value="1"/>
</dbReference>
<evidence type="ECO:0000259" key="10">
    <source>
        <dbReference type="PROSITE" id="PS50089"/>
    </source>
</evidence>
<dbReference type="PROSITE" id="PS50089">
    <property type="entry name" value="ZF_RING_2"/>
    <property type="match status" value="1"/>
</dbReference>
<dbReference type="InterPro" id="IPR011009">
    <property type="entry name" value="Kinase-like_dom_sf"/>
</dbReference>
<dbReference type="PANTHER" id="PTHR43671:SF13">
    <property type="entry name" value="SERINE_THREONINE-PROTEIN KINASE NEK2"/>
    <property type="match status" value="1"/>
</dbReference>
<dbReference type="InterPro" id="IPR008271">
    <property type="entry name" value="Ser/Thr_kinase_AS"/>
</dbReference>
<evidence type="ECO:0000259" key="9">
    <source>
        <dbReference type="PROSITE" id="PS50011"/>
    </source>
</evidence>
<keyword evidence="3" id="KW-0808">Transferase</keyword>
<organism evidence="11">
    <name type="scientific">Skeletonema marinoi</name>
    <dbReference type="NCBI Taxonomy" id="267567"/>
    <lineage>
        <taxon>Eukaryota</taxon>
        <taxon>Sar</taxon>
        <taxon>Stramenopiles</taxon>
        <taxon>Ochrophyta</taxon>
        <taxon>Bacillariophyta</taxon>
        <taxon>Coscinodiscophyceae</taxon>
        <taxon>Thalassiosirophycidae</taxon>
        <taxon>Thalassiosirales</taxon>
        <taxon>Skeletonemataceae</taxon>
        <taxon>Skeletonema</taxon>
        <taxon>Skeletonema marinoi-dohrnii complex</taxon>
    </lineage>
</organism>
<evidence type="ECO:0000256" key="8">
    <source>
        <dbReference type="PROSITE-ProRule" id="PRU10141"/>
    </source>
</evidence>
<dbReference type="InterPro" id="IPR013083">
    <property type="entry name" value="Znf_RING/FYVE/PHD"/>
</dbReference>
<keyword evidence="4 8" id="KW-0547">Nucleotide-binding</keyword>
<dbReference type="CDD" id="cd00180">
    <property type="entry name" value="PKc"/>
    <property type="match status" value="1"/>
</dbReference>
<dbReference type="InterPro" id="IPR000719">
    <property type="entry name" value="Prot_kinase_dom"/>
</dbReference>
<gene>
    <name evidence="11" type="ORF">SMAR0320_LOCUS18285</name>
</gene>
<evidence type="ECO:0000256" key="4">
    <source>
        <dbReference type="ARBA" id="ARBA00022741"/>
    </source>
</evidence>
<dbReference type="SUPFAM" id="SSF159034">
    <property type="entry name" value="Mib/herc2 domain-like"/>
    <property type="match status" value="1"/>
</dbReference>
<dbReference type="SUPFAM" id="SSF56112">
    <property type="entry name" value="Protein kinase-like (PK-like)"/>
    <property type="match status" value="1"/>
</dbReference>
<reference evidence="11" key="1">
    <citation type="submission" date="2021-01" db="EMBL/GenBank/DDBJ databases">
        <authorList>
            <person name="Corre E."/>
            <person name="Pelletier E."/>
            <person name="Niang G."/>
            <person name="Scheremetjew M."/>
            <person name="Finn R."/>
            <person name="Kale V."/>
            <person name="Holt S."/>
            <person name="Cochrane G."/>
            <person name="Meng A."/>
            <person name="Brown T."/>
            <person name="Cohen L."/>
        </authorList>
    </citation>
    <scope>NUCLEOTIDE SEQUENCE</scope>
    <source>
        <strain evidence="11">SM1012Den-03</strain>
    </source>
</reference>
<dbReference type="InterPro" id="IPR001841">
    <property type="entry name" value="Znf_RING"/>
</dbReference>
<dbReference type="SUPFAM" id="SSF57850">
    <property type="entry name" value="RING/U-box"/>
    <property type="match status" value="1"/>
</dbReference>
<dbReference type="GO" id="GO:0004674">
    <property type="term" value="F:protein serine/threonine kinase activity"/>
    <property type="evidence" value="ECO:0007669"/>
    <property type="project" value="UniProtKB-EC"/>
</dbReference>
<evidence type="ECO:0000256" key="2">
    <source>
        <dbReference type="ARBA" id="ARBA00012513"/>
    </source>
</evidence>
<proteinExistence type="inferred from homology"/>
<dbReference type="InterPro" id="IPR017441">
    <property type="entry name" value="Protein_kinase_ATP_BS"/>
</dbReference>
<dbReference type="EMBL" id="HBGZ01025722">
    <property type="protein sequence ID" value="CAD9621624.1"/>
    <property type="molecule type" value="Transcribed_RNA"/>
</dbReference>
<comment type="similarity">
    <text evidence="1">Belongs to the protein kinase superfamily. NEK Ser/Thr protein kinase family. NIMA subfamily.</text>
</comment>
<keyword evidence="7" id="KW-0863">Zinc-finger</keyword>
<dbReference type="PROSITE" id="PS00108">
    <property type="entry name" value="PROTEIN_KINASE_ST"/>
    <property type="match status" value="1"/>
</dbReference>
<keyword evidence="6 8" id="KW-0067">ATP-binding</keyword>
<feature type="domain" description="Protein kinase" evidence="9">
    <location>
        <begin position="24"/>
        <end position="317"/>
    </location>
</feature>
<dbReference type="Pfam" id="PF13920">
    <property type="entry name" value="zf-C3HC4_3"/>
    <property type="match status" value="1"/>
</dbReference>
<dbReference type="Gene3D" id="2.30.30.40">
    <property type="entry name" value="SH3 Domains"/>
    <property type="match status" value="1"/>
</dbReference>
<dbReference type="PROSITE" id="PS00107">
    <property type="entry name" value="PROTEIN_KINASE_ATP"/>
    <property type="match status" value="1"/>
</dbReference>
<evidence type="ECO:0000256" key="1">
    <source>
        <dbReference type="ARBA" id="ARBA00010886"/>
    </source>
</evidence>
<feature type="binding site" evidence="8">
    <location>
        <position position="52"/>
    </location>
    <ligand>
        <name>ATP</name>
        <dbReference type="ChEBI" id="CHEBI:30616"/>
    </ligand>
</feature>
<dbReference type="Gene3D" id="3.30.40.10">
    <property type="entry name" value="Zinc/RING finger domain, C3HC4 (zinc finger)"/>
    <property type="match status" value="1"/>
</dbReference>
<dbReference type="InterPro" id="IPR050660">
    <property type="entry name" value="NEK_Ser/Thr_kinase"/>
</dbReference>
<evidence type="ECO:0000256" key="5">
    <source>
        <dbReference type="ARBA" id="ARBA00022777"/>
    </source>
</evidence>
<dbReference type="Gene3D" id="1.10.510.10">
    <property type="entry name" value="Transferase(Phosphotransferase) domain 1"/>
    <property type="match status" value="1"/>
</dbReference>
<keyword evidence="7" id="KW-0862">Zinc</keyword>
<dbReference type="Gene3D" id="3.90.228.10">
    <property type="match status" value="1"/>
</dbReference>
<keyword evidence="7" id="KW-0479">Metal-binding</keyword>
<dbReference type="GO" id="GO:0004842">
    <property type="term" value="F:ubiquitin-protein transferase activity"/>
    <property type="evidence" value="ECO:0007669"/>
    <property type="project" value="InterPro"/>
</dbReference>
<evidence type="ECO:0000313" key="11">
    <source>
        <dbReference type="EMBL" id="CAD9621624.1"/>
    </source>
</evidence>
<keyword evidence="5" id="KW-0418">Kinase</keyword>
<dbReference type="SMART" id="SM00220">
    <property type="entry name" value="S_TKc"/>
    <property type="match status" value="1"/>
</dbReference>
<evidence type="ECO:0000256" key="7">
    <source>
        <dbReference type="PROSITE-ProRule" id="PRU00175"/>
    </source>
</evidence>
<dbReference type="SMART" id="SM00184">
    <property type="entry name" value="RING"/>
    <property type="match status" value="1"/>
</dbReference>
<evidence type="ECO:0000256" key="6">
    <source>
        <dbReference type="ARBA" id="ARBA00022840"/>
    </source>
</evidence>
<dbReference type="GO" id="GO:0008270">
    <property type="term" value="F:zinc ion binding"/>
    <property type="evidence" value="ECO:0007669"/>
    <property type="project" value="UniProtKB-KW"/>
</dbReference>
<dbReference type="PANTHER" id="PTHR43671">
    <property type="entry name" value="SERINE/THREONINE-PROTEIN KINASE NEK"/>
    <property type="match status" value="1"/>
</dbReference>
<dbReference type="PROSITE" id="PS50011">
    <property type="entry name" value="PROTEIN_KINASE_DOM"/>
    <property type="match status" value="1"/>
</dbReference>
<dbReference type="InterPro" id="IPR037252">
    <property type="entry name" value="Mib_Herc2_sf"/>
</dbReference>
<evidence type="ECO:0000256" key="3">
    <source>
        <dbReference type="ARBA" id="ARBA00022679"/>
    </source>
</evidence>
<dbReference type="EC" id="2.7.11.1" evidence="2"/>
<sequence>MTSILSDLDLQETRQKLNQIDANYESIGCLGHGGFGSVFAAKKKSGRRVALKVMPMDTSDEDEYEKFTREIEAVVKLNSCMDEEKKLGNNRDLSIVYFEDWYIASNFVCIVMNYVDGGTLASEIERKTEPYAERRIGWYALQLCDALAFAHERGVSHHDVKAANILIDASGGGKLLLADFGTSIKPGEECVGFTKCYASPELLASFELEDFSSLRPDKIDSYALGCVLYELLLLQRLEQVSGQQTLAQFIDGAGLDAAMESLPLPFLPPDTTKGNIVGYTHELKNLVMNLLQPNASDRWLPSQLQQPLRNDPKSPLLMPHIAAAKTASPGVPVTVDNIQLGMFVQRGPDWNDGDRDGPIGSVGVVVSLDADALYAEVAFPSRTSQTPPEPICCRIGASNKFELKVGPMPLPDFVSNPNDLRHDGIVPIDSTVAVTLGGKLNGKCEVVGIDKSLGVMMVAPLELLPIKSLAKPQIWQLQESSFCSPREHVMHPSSWRLDQGPFTDLLEQEEFENVLSLFFGTIDLPDHLKKEYFPVQKIERTQDTWLFESYARRKEKVAMENWGLANEVDAFMTSDGLHQNNIQMFSSGGKEFSMKALNILGKIGPSSSTKQILLCRVVTGRAASASSPSNLICHTECIGKDMYRCRGPCLAYPQYIITYKNQAPRDFRYGVTTEAANAPQSSPEQRSPTKECVICMERPVKYVMVPCGHAVLCDRCNSPYQLRKLKSKCPECRATFQRTMMIYGRVVNDE</sequence>
<protein>
    <recommendedName>
        <fullName evidence="2">non-specific serine/threonine protein kinase</fullName>
        <ecNumber evidence="2">2.7.11.1</ecNumber>
    </recommendedName>
</protein>
<dbReference type="AlphaFoldDB" id="A0A7S2M083"/>
<name>A0A7S2M083_9STRA</name>
<dbReference type="GO" id="GO:0005524">
    <property type="term" value="F:ATP binding"/>
    <property type="evidence" value="ECO:0007669"/>
    <property type="project" value="UniProtKB-UniRule"/>
</dbReference>